<dbReference type="SUPFAM" id="SSF53448">
    <property type="entry name" value="Nucleotide-diphospho-sugar transferases"/>
    <property type="match status" value="1"/>
</dbReference>
<reference evidence="3 4" key="1">
    <citation type="submission" date="2012-01" db="EMBL/GenBank/DDBJ databases">
        <title>Complete sequence of Desulfotomaculum gibsoniae DSM 7213.</title>
        <authorList>
            <consortium name="US DOE Joint Genome Institute"/>
            <person name="Lucas S."/>
            <person name="Han J."/>
            <person name="Lapidus A."/>
            <person name="Cheng J.-F."/>
            <person name="Goodwin L."/>
            <person name="Pitluck S."/>
            <person name="Peters L."/>
            <person name="Ovchinnikova G."/>
            <person name="Teshima H."/>
            <person name="Detter J.C."/>
            <person name="Han C."/>
            <person name="Tapia R."/>
            <person name="Land M."/>
            <person name="Hauser L."/>
            <person name="Kyrpides N."/>
            <person name="Ivanova N."/>
            <person name="Pagani I."/>
            <person name="Parshina S."/>
            <person name="Plugge C."/>
            <person name="Muyzer G."/>
            <person name="Kuever J."/>
            <person name="Ivanova A."/>
            <person name="Nazina T."/>
            <person name="Klenk H.-P."/>
            <person name="Brambilla E."/>
            <person name="Spring S."/>
            <person name="Stams A.F."/>
            <person name="Woyke T."/>
        </authorList>
    </citation>
    <scope>NUCLEOTIDE SEQUENCE [LARGE SCALE GENOMIC DNA]</scope>
    <source>
        <strain evidence="3 4">DSM 7213</strain>
    </source>
</reference>
<dbReference type="Pfam" id="PF00535">
    <property type="entry name" value="Glycos_transf_2"/>
    <property type="match status" value="1"/>
</dbReference>
<dbReference type="PANTHER" id="PTHR43685">
    <property type="entry name" value="GLYCOSYLTRANSFERASE"/>
    <property type="match status" value="1"/>
</dbReference>
<dbReference type="GO" id="GO:0016757">
    <property type="term" value="F:glycosyltransferase activity"/>
    <property type="evidence" value="ECO:0007669"/>
    <property type="project" value="InterPro"/>
</dbReference>
<dbReference type="EMBL" id="CP003273">
    <property type="protein sequence ID" value="AGL03790.1"/>
    <property type="molecule type" value="Genomic_DNA"/>
</dbReference>
<dbReference type="SUPFAM" id="SSF53756">
    <property type="entry name" value="UDP-Glycosyltransferase/glycogen phosphorylase"/>
    <property type="match status" value="1"/>
</dbReference>
<dbReference type="InterPro" id="IPR001173">
    <property type="entry name" value="Glyco_trans_2-like"/>
</dbReference>
<dbReference type="InterPro" id="IPR001296">
    <property type="entry name" value="Glyco_trans_1"/>
</dbReference>
<evidence type="ECO:0000259" key="2">
    <source>
        <dbReference type="Pfam" id="PF00535"/>
    </source>
</evidence>
<dbReference type="CDD" id="cd00761">
    <property type="entry name" value="Glyco_tranf_GTA_type"/>
    <property type="match status" value="1"/>
</dbReference>
<sequence length="701" mass="81680">MRKVCFVTNEIWPATSGGIGRLITETSIELSRNSIIPVILLENMDKPTIQAFRDYALANIPNAKVYSVEELLAKEGDIIPLWAFHFSFYHRSYKIAMALHKLAAIEQIDGIEFPDYLGLGYVFIKMRRLWKKDNIFSIPVWVRLHGTKELVDKADDREEFWLESLHVYDMERYSLKHADFLIAPSQGVAKWYLAEYKINKKYFYNAPKFQKLTDGGIHPRQYASREQKQILFYGKLQPVKGPDLFVKAAVEFLDKVDNDAQFVIIGQDYHIFRKHKTIKEELLSLIPDKYKEKIIFTGRIKPEMLKEYTSKCHIAVIPSRMETFCLAAHELNWIGIPLILNDIPAFQDYFINDIDCLKFNGTHVNLYQTLAKFYTQKQHLKWNAKEINTNQKDLYAKALEYKQEPTNTCSSSGTPMVSVIVPYFNMQKYIKQTVNSVFSQTYSNWELIIVDDGSTQVEAKAELDNLRSLYRDNKKVRIIEKENGGLGSARNHGIKYSKGSYILPLDSDDIIHPKYLELGVRALENNPDLAAVSCYVNFFNDGEEPTSIIDYVIPYDLNEVMITCENRAGVATSLFRKDIFSFISYDESLFSYEDWDLWWSLAEKNYQVEVMPEILFHYRRRKASMVNTIGRSNHAYLLTKIAQKHPDLLKRVCLTSYCYFVYGNKETLFYKDQLDKILMSRTFKIISYFGKLLYKVLGYKK</sequence>
<evidence type="ECO:0000259" key="1">
    <source>
        <dbReference type="Pfam" id="PF00534"/>
    </source>
</evidence>
<keyword evidence="4" id="KW-1185">Reference proteome</keyword>
<dbReference type="KEGG" id="dgi:Desgi_4563"/>
<organism evidence="3 4">
    <name type="scientific">Desulfoscipio gibsoniae DSM 7213</name>
    <dbReference type="NCBI Taxonomy" id="767817"/>
    <lineage>
        <taxon>Bacteria</taxon>
        <taxon>Bacillati</taxon>
        <taxon>Bacillota</taxon>
        <taxon>Clostridia</taxon>
        <taxon>Eubacteriales</taxon>
        <taxon>Desulfallaceae</taxon>
        <taxon>Desulfoscipio</taxon>
    </lineage>
</organism>
<evidence type="ECO:0000313" key="3">
    <source>
        <dbReference type="EMBL" id="AGL03790.1"/>
    </source>
</evidence>
<dbReference type="OrthoDB" id="1640114at2"/>
<gene>
    <name evidence="3" type="ORF">Desgi_4563</name>
</gene>
<feature type="domain" description="Glycosyl transferase family 1" evidence="1">
    <location>
        <begin position="225"/>
        <end position="361"/>
    </location>
</feature>
<name>R4KT67_9FIRM</name>
<feature type="domain" description="Glycosyltransferase 2-like" evidence="2">
    <location>
        <begin position="418"/>
        <end position="548"/>
    </location>
</feature>
<dbReference type="eggNOG" id="COG1215">
    <property type="taxonomic scope" value="Bacteria"/>
</dbReference>
<keyword evidence="3" id="KW-0808">Transferase</keyword>
<dbReference type="Proteomes" id="UP000013520">
    <property type="component" value="Chromosome"/>
</dbReference>
<dbReference type="PANTHER" id="PTHR43685:SF2">
    <property type="entry name" value="GLYCOSYLTRANSFERASE 2-LIKE DOMAIN-CONTAINING PROTEIN"/>
    <property type="match status" value="1"/>
</dbReference>
<dbReference type="Gene3D" id="3.90.550.10">
    <property type="entry name" value="Spore Coat Polysaccharide Biosynthesis Protein SpsA, Chain A"/>
    <property type="match status" value="1"/>
</dbReference>
<dbReference type="HOGENOM" id="CLU_373738_0_0_9"/>
<evidence type="ECO:0000313" key="4">
    <source>
        <dbReference type="Proteomes" id="UP000013520"/>
    </source>
</evidence>
<dbReference type="CDD" id="cd03801">
    <property type="entry name" value="GT4_PimA-like"/>
    <property type="match status" value="1"/>
</dbReference>
<dbReference type="Gene3D" id="3.40.50.2000">
    <property type="entry name" value="Glycogen Phosphorylase B"/>
    <property type="match status" value="2"/>
</dbReference>
<dbReference type="Pfam" id="PF00534">
    <property type="entry name" value="Glycos_transf_1"/>
    <property type="match status" value="1"/>
</dbReference>
<dbReference type="AlphaFoldDB" id="R4KT67"/>
<proteinExistence type="predicted"/>
<protein>
    <submittedName>
        <fullName evidence="3">Glycosyl transferase</fullName>
    </submittedName>
</protein>
<dbReference type="STRING" id="767817.Desgi_4563"/>
<accession>R4KT67</accession>
<dbReference type="InterPro" id="IPR050834">
    <property type="entry name" value="Glycosyltransf_2"/>
</dbReference>
<dbReference type="eggNOG" id="COG0438">
    <property type="taxonomic scope" value="Bacteria"/>
</dbReference>
<dbReference type="InterPro" id="IPR029044">
    <property type="entry name" value="Nucleotide-diphossugar_trans"/>
</dbReference>